<evidence type="ECO:0000259" key="5">
    <source>
        <dbReference type="Pfam" id="PF13545"/>
    </source>
</evidence>
<organism evidence="6 7">
    <name type="scientific">Listeria booriae</name>
    <dbReference type="NCBI Taxonomy" id="1552123"/>
    <lineage>
        <taxon>Bacteria</taxon>
        <taxon>Bacillati</taxon>
        <taxon>Bacillota</taxon>
        <taxon>Bacilli</taxon>
        <taxon>Bacillales</taxon>
        <taxon>Listeriaceae</taxon>
        <taxon>Listeria</taxon>
    </lineage>
</organism>
<comment type="caution">
    <text evidence="6">The sequence shown here is derived from an EMBL/GenBank/DDBJ whole genome shotgun (WGS) entry which is preliminary data.</text>
</comment>
<proteinExistence type="predicted"/>
<dbReference type="RefSeq" id="WP_036088306.1">
    <property type="nucleotide sequence ID" value="NZ_CBCSHQ010000009.1"/>
</dbReference>
<dbReference type="Pfam" id="PF13545">
    <property type="entry name" value="HTH_Crp_2"/>
    <property type="match status" value="1"/>
</dbReference>
<dbReference type="Proteomes" id="UP000029844">
    <property type="component" value="Unassembled WGS sequence"/>
</dbReference>
<evidence type="ECO:0000256" key="2">
    <source>
        <dbReference type="ARBA" id="ARBA00023125"/>
    </source>
</evidence>
<evidence type="ECO:0000256" key="1">
    <source>
        <dbReference type="ARBA" id="ARBA00023015"/>
    </source>
</evidence>
<evidence type="ECO:0000256" key="4">
    <source>
        <dbReference type="ARBA" id="ARBA00023163"/>
    </source>
</evidence>
<evidence type="ECO:0000256" key="3">
    <source>
        <dbReference type="ARBA" id="ARBA00023159"/>
    </source>
</evidence>
<dbReference type="GeneID" id="58718869"/>
<dbReference type="OrthoDB" id="2361390at2"/>
<reference evidence="6 7" key="1">
    <citation type="submission" date="2014-05" db="EMBL/GenBank/DDBJ databases">
        <title>Novel Listeriaceae from food processing environments.</title>
        <authorList>
            <person name="den Bakker H.C."/>
        </authorList>
    </citation>
    <scope>NUCLEOTIDE SEQUENCE [LARGE SCALE GENOMIC DNA]</scope>
    <source>
        <strain evidence="6 7">FSL A5-0281</strain>
    </source>
</reference>
<dbReference type="InterPro" id="IPR036390">
    <property type="entry name" value="WH_DNA-bd_sf"/>
</dbReference>
<keyword evidence="2" id="KW-0238">DNA-binding</keyword>
<sequence>MLLKDLYSHEIIEKEFNTEKLYRMLLDNDFFEVKRQEVILKKGEFVELEKGSIDYVYYISDGVAAINIGDQVIDFRGPADFFGLVDSTSVQGAKFSLNPLNEITMSRFEKNEVMAKIMSLQDGYLYHYTCMLDRYRMYENRIIVNDATDEKRTLLELREIGSKFGKDEVQKDKIVVPGFFTRKLIANYLGISRTKLSDILLKLRHEGLVTVDSKRQILVCLK</sequence>
<evidence type="ECO:0000313" key="7">
    <source>
        <dbReference type="Proteomes" id="UP000029844"/>
    </source>
</evidence>
<accession>A0A099W0K8</accession>
<dbReference type="SUPFAM" id="SSF51206">
    <property type="entry name" value="cAMP-binding domain-like"/>
    <property type="match status" value="1"/>
</dbReference>
<gene>
    <name evidence="6" type="ORF">EP57_16180</name>
</gene>
<feature type="domain" description="HTH crp-type" evidence="5">
    <location>
        <begin position="152"/>
        <end position="219"/>
    </location>
</feature>
<dbReference type="SUPFAM" id="SSF46785">
    <property type="entry name" value="Winged helix' DNA-binding domain"/>
    <property type="match status" value="1"/>
</dbReference>
<dbReference type="Gene3D" id="2.60.120.10">
    <property type="entry name" value="Jelly Rolls"/>
    <property type="match status" value="1"/>
</dbReference>
<dbReference type="STRING" id="1552123.EP57_16180"/>
<dbReference type="GO" id="GO:0003677">
    <property type="term" value="F:DNA binding"/>
    <property type="evidence" value="ECO:0007669"/>
    <property type="project" value="UniProtKB-KW"/>
</dbReference>
<keyword evidence="4" id="KW-0804">Transcription</keyword>
<dbReference type="InterPro" id="IPR014710">
    <property type="entry name" value="RmlC-like_jellyroll"/>
</dbReference>
<dbReference type="InterPro" id="IPR012318">
    <property type="entry name" value="HTH_CRP"/>
</dbReference>
<evidence type="ECO:0000313" key="6">
    <source>
        <dbReference type="EMBL" id="KGL37565.1"/>
    </source>
</evidence>
<dbReference type="InterPro" id="IPR018490">
    <property type="entry name" value="cNMP-bd_dom_sf"/>
</dbReference>
<protein>
    <recommendedName>
        <fullName evidence="5">HTH crp-type domain-containing protein</fullName>
    </recommendedName>
</protein>
<dbReference type="EMBL" id="JNFA01000031">
    <property type="protein sequence ID" value="KGL37565.1"/>
    <property type="molecule type" value="Genomic_DNA"/>
</dbReference>
<name>A0A099W0K8_9LIST</name>
<keyword evidence="7" id="KW-1185">Reference proteome</keyword>
<keyword evidence="3" id="KW-0010">Activator</keyword>
<keyword evidence="1" id="KW-0805">Transcription regulation</keyword>
<dbReference type="AlphaFoldDB" id="A0A099W0K8"/>
<dbReference type="GO" id="GO:0006355">
    <property type="term" value="P:regulation of DNA-templated transcription"/>
    <property type="evidence" value="ECO:0007669"/>
    <property type="project" value="InterPro"/>
</dbReference>
<dbReference type="eggNOG" id="COG0664">
    <property type="taxonomic scope" value="Bacteria"/>
</dbReference>